<gene>
    <name evidence="2" type="ORF">SAMN05660964_00420</name>
</gene>
<evidence type="ECO:0000313" key="2">
    <source>
        <dbReference type="EMBL" id="SDZ85656.1"/>
    </source>
</evidence>
<organism evidence="2 3">
    <name type="scientific">Thiothrix caldifontis</name>
    <dbReference type="NCBI Taxonomy" id="525918"/>
    <lineage>
        <taxon>Bacteria</taxon>
        <taxon>Pseudomonadati</taxon>
        <taxon>Pseudomonadota</taxon>
        <taxon>Gammaproteobacteria</taxon>
        <taxon>Thiotrichales</taxon>
        <taxon>Thiotrichaceae</taxon>
        <taxon>Thiothrix</taxon>
    </lineage>
</organism>
<accession>A0A1H3WEU5</accession>
<dbReference type="PANTHER" id="PTHR42951">
    <property type="entry name" value="METALLO-BETA-LACTAMASE DOMAIN-CONTAINING"/>
    <property type="match status" value="1"/>
</dbReference>
<dbReference type="OrthoDB" id="9802991at2"/>
<dbReference type="Gene3D" id="3.60.15.10">
    <property type="entry name" value="Ribonuclease Z/Hydroxyacylglutathione hydrolase-like"/>
    <property type="match status" value="1"/>
</dbReference>
<dbReference type="Pfam" id="PF00753">
    <property type="entry name" value="Lactamase_B"/>
    <property type="match status" value="1"/>
</dbReference>
<evidence type="ECO:0000259" key="1">
    <source>
        <dbReference type="SMART" id="SM00849"/>
    </source>
</evidence>
<dbReference type="Proteomes" id="UP000199397">
    <property type="component" value="Unassembled WGS sequence"/>
</dbReference>
<dbReference type="CDD" id="cd07726">
    <property type="entry name" value="ST1585-like_MBL-fold"/>
    <property type="match status" value="1"/>
</dbReference>
<dbReference type="RefSeq" id="WP_093064900.1">
    <property type="nucleotide sequence ID" value="NZ_FNQP01000002.1"/>
</dbReference>
<evidence type="ECO:0000313" key="3">
    <source>
        <dbReference type="Proteomes" id="UP000199397"/>
    </source>
</evidence>
<proteinExistence type="predicted"/>
<dbReference type="SUPFAM" id="SSF56281">
    <property type="entry name" value="Metallo-hydrolase/oxidoreductase"/>
    <property type="match status" value="1"/>
</dbReference>
<name>A0A1H3WEU5_9GAMM</name>
<dbReference type="InterPro" id="IPR037482">
    <property type="entry name" value="ST1585_MBL-fold"/>
</dbReference>
<feature type="domain" description="Metallo-beta-lactamase" evidence="1">
    <location>
        <begin position="24"/>
        <end position="230"/>
    </location>
</feature>
<dbReference type="InterPro" id="IPR036866">
    <property type="entry name" value="RibonucZ/Hydroxyglut_hydro"/>
</dbReference>
<dbReference type="STRING" id="525918.SAMN05660964_00420"/>
<dbReference type="SMART" id="SM00849">
    <property type="entry name" value="Lactamase_B"/>
    <property type="match status" value="1"/>
</dbReference>
<dbReference type="InterPro" id="IPR050855">
    <property type="entry name" value="NDM-1-like"/>
</dbReference>
<dbReference type="AlphaFoldDB" id="A0A1H3WEU5"/>
<dbReference type="EMBL" id="FNQP01000002">
    <property type="protein sequence ID" value="SDZ85656.1"/>
    <property type="molecule type" value="Genomic_DNA"/>
</dbReference>
<protein>
    <submittedName>
        <fullName evidence="2">Glyoxylase, beta-lactamase superfamily II</fullName>
    </submittedName>
</protein>
<keyword evidence="3" id="KW-1185">Reference proteome</keyword>
<reference evidence="2 3" key="1">
    <citation type="submission" date="2016-10" db="EMBL/GenBank/DDBJ databases">
        <authorList>
            <person name="de Groot N.N."/>
        </authorList>
    </citation>
    <scope>NUCLEOTIDE SEQUENCE [LARGE SCALE GENOMIC DNA]</scope>
    <source>
        <strain evidence="2 3">DSM 21228</strain>
    </source>
</reference>
<sequence length="320" mass="35029">MATRYEDLGHGVYCIDTDLYRAQMAACYLIREGDAVAFVDTGTYHTIPRLMAVLVELGLSADNVRYVIPTHVHLDHAGGAGELMARCPNATMIVHPKGAPHMIDPSKLQAGATAVYGAEGFAKDYGKLVPVPAERVIAATDDGYVVELNGRRLTFYDTPGHANHHGCIFDASSRYCFTGDTFGICYREFATAKGAWIFAPTTPVAFSPNEWQQSLDKLEALQPAAMLLTHYGQVTDVAVLFPKLRASIEALSNLALTLKNAPEGRVDTLKEQIFLTWLEEIAEHGVNLPEGDIRELLRVDATLNAQGLDVWLQRLAKAKT</sequence>
<dbReference type="PANTHER" id="PTHR42951:SF22">
    <property type="entry name" value="METALLO BETA-LACTAMASE SUPERFAMILY LIPOPROTEIN"/>
    <property type="match status" value="1"/>
</dbReference>
<dbReference type="InterPro" id="IPR001279">
    <property type="entry name" value="Metallo-B-lactamas"/>
</dbReference>